<dbReference type="InterPro" id="IPR016167">
    <property type="entry name" value="FAD-bd_PCMH_sub1"/>
</dbReference>
<dbReference type="PANTHER" id="PTHR43716">
    <property type="entry name" value="D-2-HYDROXYGLUTARATE DEHYDROGENASE, MITOCHONDRIAL"/>
    <property type="match status" value="1"/>
</dbReference>
<dbReference type="Gene3D" id="3.30.43.10">
    <property type="entry name" value="Uridine Diphospho-n-acetylenolpyruvylglucosamine Reductase, domain 2"/>
    <property type="match status" value="1"/>
</dbReference>
<evidence type="ECO:0000256" key="2">
    <source>
        <dbReference type="ARBA" id="ARBA00008000"/>
    </source>
</evidence>
<evidence type="ECO:0000256" key="1">
    <source>
        <dbReference type="ARBA" id="ARBA00001974"/>
    </source>
</evidence>
<dbReference type="PANTHER" id="PTHR43716:SF2">
    <property type="entry name" value="BLL6224 PROTEIN"/>
    <property type="match status" value="1"/>
</dbReference>
<dbReference type="OrthoDB" id="9811557at2"/>
<keyword evidence="7" id="KW-1185">Reference proteome</keyword>
<dbReference type="Gene3D" id="3.30.70.2190">
    <property type="match status" value="1"/>
</dbReference>
<evidence type="ECO:0000256" key="4">
    <source>
        <dbReference type="ARBA" id="ARBA00022827"/>
    </source>
</evidence>
<dbReference type="Proteomes" id="UP000246569">
    <property type="component" value="Unassembled WGS sequence"/>
</dbReference>
<dbReference type="InterPro" id="IPR006094">
    <property type="entry name" value="Oxid_FAD_bind_N"/>
</dbReference>
<dbReference type="SUPFAM" id="SSF56176">
    <property type="entry name" value="FAD-binding/transporter-associated domain-like"/>
    <property type="match status" value="1"/>
</dbReference>
<dbReference type="Gene3D" id="3.30.465.10">
    <property type="match status" value="1"/>
</dbReference>
<dbReference type="InterPro" id="IPR051264">
    <property type="entry name" value="FAD-oxidored/transferase_4"/>
</dbReference>
<dbReference type="EMBL" id="QGTJ01000007">
    <property type="protein sequence ID" value="PWV60442.1"/>
    <property type="molecule type" value="Genomic_DNA"/>
</dbReference>
<dbReference type="AlphaFoldDB" id="A0A317MTQ6"/>
<organism evidence="6 7">
    <name type="scientific">Plasticicumulans acidivorans</name>
    <dbReference type="NCBI Taxonomy" id="886464"/>
    <lineage>
        <taxon>Bacteria</taxon>
        <taxon>Pseudomonadati</taxon>
        <taxon>Pseudomonadota</taxon>
        <taxon>Gammaproteobacteria</taxon>
        <taxon>Candidatus Competibacteraceae</taxon>
        <taxon>Plasticicumulans</taxon>
    </lineage>
</organism>
<dbReference type="Gene3D" id="1.10.45.10">
    <property type="entry name" value="Vanillyl-alcohol Oxidase, Chain A, domain 4"/>
    <property type="match status" value="1"/>
</dbReference>
<dbReference type="InterPro" id="IPR016166">
    <property type="entry name" value="FAD-bd_PCMH"/>
</dbReference>
<gene>
    <name evidence="6" type="ORF">C7443_1073</name>
</gene>
<dbReference type="GO" id="GO:0003824">
    <property type="term" value="F:catalytic activity"/>
    <property type="evidence" value="ECO:0007669"/>
    <property type="project" value="InterPro"/>
</dbReference>
<sequence>MDTATALTQLRAAVDAAGFLVAPDTIEPYLNESRGRLHGQALAVLRPRCTDEVAAILRICHTHGIGVVAQGGNTGRCGGGVPAAGQIVLALERMHAIRAVDALDDTITVEAGCILAEVQAAAAAVDRLFPLSLGAEGSCRIGGNLASNAGGLNVLRYGMARELCLGLEVVLADGRVWHGLRRLRKDNSGYDLRDLFIGSEGTLGIITAAVLRLLPRPRHTATALLAPSSLTAVLALLARARAAGAGGPHSFELLPRIALQAAAEHVHGCRAPFAELPPWSVLIEFGARGVWIEAELEALLAEAFEAGELDDAVIAQSEAQKAALWRLREGIVEAQKALGASLKHDLAVPVSRVPAFIEQACSALAQQLPGVRPYVFGHVGDGNLHFNLSPPPGMDDASFLAAAAPLTRTLHDLAAAFEGSISAEHGIGLLKTAELARLRPPLELELMRRIKDALDPQGILNPGKVLPPR</sequence>
<dbReference type="SUPFAM" id="SSF55103">
    <property type="entry name" value="FAD-linked oxidases, C-terminal domain"/>
    <property type="match status" value="1"/>
</dbReference>
<dbReference type="FunFam" id="1.10.45.10:FF:000001">
    <property type="entry name" value="D-lactate dehydrogenase mitochondrial"/>
    <property type="match status" value="1"/>
</dbReference>
<dbReference type="RefSeq" id="WP_110018939.1">
    <property type="nucleotide sequence ID" value="NZ_QGTJ01000007.1"/>
</dbReference>
<keyword evidence="4" id="KW-0274">FAD</keyword>
<comment type="similarity">
    <text evidence="2">Belongs to the FAD-binding oxidoreductase/transferase type 4 family.</text>
</comment>
<proteinExistence type="inferred from homology"/>
<dbReference type="InterPro" id="IPR016169">
    <property type="entry name" value="FAD-bd_PCMH_sub2"/>
</dbReference>
<dbReference type="GO" id="GO:0022904">
    <property type="term" value="P:respiratory electron transport chain"/>
    <property type="evidence" value="ECO:0007669"/>
    <property type="project" value="TreeGrafter"/>
</dbReference>
<dbReference type="Gene3D" id="3.30.70.2740">
    <property type="match status" value="1"/>
</dbReference>
<accession>A0A317MTQ6</accession>
<evidence type="ECO:0000313" key="6">
    <source>
        <dbReference type="EMBL" id="PWV60442.1"/>
    </source>
</evidence>
<dbReference type="PROSITE" id="PS51387">
    <property type="entry name" value="FAD_PCMH"/>
    <property type="match status" value="1"/>
</dbReference>
<dbReference type="GO" id="GO:0071949">
    <property type="term" value="F:FAD binding"/>
    <property type="evidence" value="ECO:0007669"/>
    <property type="project" value="InterPro"/>
</dbReference>
<evidence type="ECO:0000313" key="7">
    <source>
        <dbReference type="Proteomes" id="UP000246569"/>
    </source>
</evidence>
<comment type="cofactor">
    <cofactor evidence="1">
        <name>FAD</name>
        <dbReference type="ChEBI" id="CHEBI:57692"/>
    </cofactor>
</comment>
<dbReference type="Pfam" id="PF02913">
    <property type="entry name" value="FAD-oxidase_C"/>
    <property type="match status" value="1"/>
</dbReference>
<dbReference type="Pfam" id="PF01565">
    <property type="entry name" value="FAD_binding_4"/>
    <property type="match status" value="1"/>
</dbReference>
<name>A0A317MTQ6_9GAMM</name>
<feature type="domain" description="FAD-binding PCMH-type" evidence="5">
    <location>
        <begin position="37"/>
        <end position="216"/>
    </location>
</feature>
<dbReference type="InterPro" id="IPR016164">
    <property type="entry name" value="FAD-linked_Oxase-like_C"/>
</dbReference>
<dbReference type="InterPro" id="IPR036318">
    <property type="entry name" value="FAD-bd_PCMH-like_sf"/>
</dbReference>
<protein>
    <submittedName>
        <fullName evidence="6">4-phosphoerythronate dehydrogenase (FAD-dependent)</fullName>
    </submittedName>
</protein>
<evidence type="ECO:0000256" key="3">
    <source>
        <dbReference type="ARBA" id="ARBA00022630"/>
    </source>
</evidence>
<keyword evidence="3" id="KW-0285">Flavoprotein</keyword>
<comment type="caution">
    <text evidence="6">The sequence shown here is derived from an EMBL/GenBank/DDBJ whole genome shotgun (WGS) entry which is preliminary data.</text>
</comment>
<reference evidence="6 7" key="1">
    <citation type="submission" date="2018-05" db="EMBL/GenBank/DDBJ databases">
        <title>Genomic Encyclopedia of Type Strains, Phase IV (KMG-IV): sequencing the most valuable type-strain genomes for metagenomic binning, comparative biology and taxonomic classification.</title>
        <authorList>
            <person name="Goeker M."/>
        </authorList>
    </citation>
    <scope>NUCLEOTIDE SEQUENCE [LARGE SCALE GENOMIC DNA]</scope>
    <source>
        <strain evidence="6 7">DSM 23606</strain>
    </source>
</reference>
<dbReference type="InterPro" id="IPR016171">
    <property type="entry name" value="Vanillyl_alc_oxidase_C-sub2"/>
</dbReference>
<dbReference type="InterPro" id="IPR004113">
    <property type="entry name" value="FAD-bd_oxidored_4_C"/>
</dbReference>
<evidence type="ECO:0000259" key="5">
    <source>
        <dbReference type="PROSITE" id="PS51387"/>
    </source>
</evidence>